<reference evidence="6" key="1">
    <citation type="journal article" date="2011" name="Genome Biol.">
        <title>Comparative genomics of the social amoebae Dictyostelium discoideum and Dictyostelium purpureum.</title>
        <authorList>
            <consortium name="US DOE Joint Genome Institute (JGI-PGF)"/>
            <person name="Sucgang R."/>
            <person name="Kuo A."/>
            <person name="Tian X."/>
            <person name="Salerno W."/>
            <person name="Parikh A."/>
            <person name="Feasley C.L."/>
            <person name="Dalin E."/>
            <person name="Tu H."/>
            <person name="Huang E."/>
            <person name="Barry K."/>
            <person name="Lindquist E."/>
            <person name="Shapiro H."/>
            <person name="Bruce D."/>
            <person name="Schmutz J."/>
            <person name="Salamov A."/>
            <person name="Fey P."/>
            <person name="Gaudet P."/>
            <person name="Anjard C."/>
            <person name="Babu M.M."/>
            <person name="Basu S."/>
            <person name="Bushmanova Y."/>
            <person name="van der Wel H."/>
            <person name="Katoh-Kurasawa M."/>
            <person name="Dinh C."/>
            <person name="Coutinho P.M."/>
            <person name="Saito T."/>
            <person name="Elias M."/>
            <person name="Schaap P."/>
            <person name="Kay R.R."/>
            <person name="Henrissat B."/>
            <person name="Eichinger L."/>
            <person name="Rivero F."/>
            <person name="Putnam N.H."/>
            <person name="West C.M."/>
            <person name="Loomis W.F."/>
            <person name="Chisholm R.L."/>
            <person name="Shaulsky G."/>
            <person name="Strassmann J.E."/>
            <person name="Queller D.C."/>
            <person name="Kuspa A."/>
            <person name="Grigoriev I.V."/>
        </authorList>
    </citation>
    <scope>NUCLEOTIDE SEQUENCE [LARGE SCALE GENOMIC DNA]</scope>
    <source>
        <strain evidence="6">QSDP1</strain>
    </source>
</reference>
<dbReference type="Proteomes" id="UP000001064">
    <property type="component" value="Unassembled WGS sequence"/>
</dbReference>
<dbReference type="PANTHER" id="PTHR34500">
    <property type="entry name" value="EXPRESSED PROTEIN"/>
    <property type="match status" value="1"/>
</dbReference>
<evidence type="ECO:0000256" key="3">
    <source>
        <dbReference type="SAM" id="MobiDB-lite"/>
    </source>
</evidence>
<keyword evidence="2" id="KW-0479">Metal-binding</keyword>
<evidence type="ECO:0000259" key="4">
    <source>
        <dbReference type="Pfam" id="PF13359"/>
    </source>
</evidence>
<gene>
    <name evidence="5" type="ORF">DICPUDRAFT_76037</name>
</gene>
<dbReference type="PANTHER" id="PTHR34500:SF1">
    <property type="entry name" value="DDE TNP4 DOMAIN-CONTAINING PROTEIN"/>
    <property type="match status" value="1"/>
</dbReference>
<feature type="region of interest" description="Disordered" evidence="3">
    <location>
        <begin position="355"/>
        <end position="386"/>
    </location>
</feature>
<accession>F0ZCE5</accession>
<sequence length="412" mass="46820">MAGKKLSERKLIKDYSDATISRLLGCNRDTMKTLWNIISPLKIFYQEDLIRLMDFITNHQSMFVLANTYSISEKNLRERLWSCLEILTDTMPQLDIRNRFVDNQGVKYLNFEKNSGAYCLTAIENASFPFQTHDSEFKSAKHGNKAELKYQMLVNISNGTICHLHGPYPAAYDDTTLYRESLKNNSSLISQPNEYILADKYFSGEERLICPIEKGKGQPNLDNNEKIFNNWLSSSRQCVKNLSQKYKRYKILNTPFRSNMENHFRIVKLITFIINKNLSGDLLDNVQLPSSFPYAERYLTAVHTSVAPIASGTPITMGYQVNSATPIASGAQVTSVAPFASGTSAAKAVVQKTPSNYHHSQHLGRHSQHLGHHSQHLSHHRNHHPSTKSHYNYISCTDFCPCHSPTTINLKN</sequence>
<dbReference type="VEuPathDB" id="AmoebaDB:DICPUDRAFT_76037"/>
<dbReference type="AlphaFoldDB" id="F0ZCE5"/>
<evidence type="ECO:0000256" key="1">
    <source>
        <dbReference type="ARBA" id="ARBA00001968"/>
    </source>
</evidence>
<dbReference type="OrthoDB" id="2430314at2759"/>
<dbReference type="GO" id="GO:0046872">
    <property type="term" value="F:metal ion binding"/>
    <property type="evidence" value="ECO:0007669"/>
    <property type="project" value="UniProtKB-KW"/>
</dbReference>
<feature type="domain" description="DDE Tnp4" evidence="4">
    <location>
        <begin position="132"/>
        <end position="275"/>
    </location>
</feature>
<dbReference type="eggNOG" id="ENOG502RIDS">
    <property type="taxonomic scope" value="Eukaryota"/>
</dbReference>
<protein>
    <recommendedName>
        <fullName evidence="4">DDE Tnp4 domain-containing protein</fullName>
    </recommendedName>
</protein>
<name>F0ZCE5_DICPU</name>
<organism evidence="5 6">
    <name type="scientific">Dictyostelium purpureum</name>
    <name type="common">Slime mold</name>
    <dbReference type="NCBI Taxonomy" id="5786"/>
    <lineage>
        <taxon>Eukaryota</taxon>
        <taxon>Amoebozoa</taxon>
        <taxon>Evosea</taxon>
        <taxon>Eumycetozoa</taxon>
        <taxon>Dictyostelia</taxon>
        <taxon>Dictyosteliales</taxon>
        <taxon>Dictyosteliaceae</taxon>
        <taxon>Dictyostelium</taxon>
    </lineage>
</organism>
<feature type="compositionally biased region" description="Basic residues" evidence="3">
    <location>
        <begin position="359"/>
        <end position="386"/>
    </location>
</feature>
<dbReference type="RefSeq" id="XP_003285069.1">
    <property type="nucleotide sequence ID" value="XM_003285021.1"/>
</dbReference>
<dbReference type="OMA" id="MENHFRI"/>
<dbReference type="InterPro" id="IPR027806">
    <property type="entry name" value="HARBI1_dom"/>
</dbReference>
<dbReference type="InParanoid" id="F0ZCE5"/>
<comment type="cofactor">
    <cofactor evidence="1">
        <name>a divalent metal cation</name>
        <dbReference type="ChEBI" id="CHEBI:60240"/>
    </cofactor>
</comment>
<dbReference type="KEGG" id="dpp:DICPUDRAFT_76037"/>
<keyword evidence="6" id="KW-1185">Reference proteome</keyword>
<evidence type="ECO:0000256" key="2">
    <source>
        <dbReference type="ARBA" id="ARBA00022723"/>
    </source>
</evidence>
<proteinExistence type="predicted"/>
<dbReference type="EMBL" id="GL870977">
    <property type="protein sequence ID" value="EGC38408.1"/>
    <property type="molecule type" value="Genomic_DNA"/>
</dbReference>
<evidence type="ECO:0000313" key="5">
    <source>
        <dbReference type="EMBL" id="EGC38408.1"/>
    </source>
</evidence>
<evidence type="ECO:0000313" key="6">
    <source>
        <dbReference type="Proteomes" id="UP000001064"/>
    </source>
</evidence>
<dbReference type="GeneID" id="10502133"/>
<dbReference type="Pfam" id="PF13359">
    <property type="entry name" value="DDE_Tnp_4"/>
    <property type="match status" value="1"/>
</dbReference>